<dbReference type="AlphaFoldDB" id="A0A4U1BGN2"/>
<dbReference type="RefSeq" id="WP_136851654.1">
    <property type="nucleotide sequence ID" value="NZ_SWCI01000002.1"/>
</dbReference>
<gene>
    <name evidence="1" type="ORF">FCL40_04135</name>
</gene>
<protein>
    <submittedName>
        <fullName evidence="1">Uncharacterized protein</fullName>
    </submittedName>
</protein>
<dbReference type="Proteomes" id="UP000305674">
    <property type="component" value="Unassembled WGS sequence"/>
</dbReference>
<evidence type="ECO:0000313" key="1">
    <source>
        <dbReference type="EMBL" id="TKB50351.1"/>
    </source>
</evidence>
<name>A0A4U1BGN2_9GAMM</name>
<dbReference type="EMBL" id="SWCI01000002">
    <property type="protein sequence ID" value="TKB50351.1"/>
    <property type="molecule type" value="Genomic_DNA"/>
</dbReference>
<sequence>MHQSPQQKQVQDSNLKRTRVWRSLQQGWRHWVPEGGRVVMWTPDEELESGLVQLGYDVVAAGETGEGPLNGVLFRDLAPLAILALPGIDALLSRLRPDGVLIQICQQGGKGCAGQSIVSGFKAGWSLKARYEGAEADRGVTLVWKP</sequence>
<evidence type="ECO:0000313" key="2">
    <source>
        <dbReference type="Proteomes" id="UP000305674"/>
    </source>
</evidence>
<reference evidence="1 2" key="1">
    <citation type="submission" date="2019-04" db="EMBL/GenBank/DDBJ databases">
        <authorList>
            <person name="Hwang J.C."/>
        </authorList>
    </citation>
    <scope>NUCLEOTIDE SEQUENCE [LARGE SCALE GENOMIC DNA]</scope>
    <source>
        <strain evidence="1 2">IMCC35001</strain>
    </source>
</reference>
<accession>A0A4U1BGN2</accession>
<dbReference type="OrthoDB" id="6398620at2"/>
<keyword evidence="2" id="KW-1185">Reference proteome</keyword>
<proteinExistence type="predicted"/>
<organism evidence="1 2">
    <name type="scientific">Ferrimonas sediminicola</name>
    <dbReference type="NCBI Taxonomy" id="2569538"/>
    <lineage>
        <taxon>Bacteria</taxon>
        <taxon>Pseudomonadati</taxon>
        <taxon>Pseudomonadota</taxon>
        <taxon>Gammaproteobacteria</taxon>
        <taxon>Alteromonadales</taxon>
        <taxon>Ferrimonadaceae</taxon>
        <taxon>Ferrimonas</taxon>
    </lineage>
</organism>
<comment type="caution">
    <text evidence="1">The sequence shown here is derived from an EMBL/GenBank/DDBJ whole genome shotgun (WGS) entry which is preliminary data.</text>
</comment>